<evidence type="ECO:0000256" key="1">
    <source>
        <dbReference type="SAM" id="Coils"/>
    </source>
</evidence>
<dbReference type="Proteomes" id="UP000634647">
    <property type="component" value="Unassembled WGS sequence"/>
</dbReference>
<keyword evidence="5" id="KW-1185">Reference proteome</keyword>
<evidence type="ECO:0000313" key="3">
    <source>
        <dbReference type="EMBL" id="GHE02770.1"/>
    </source>
</evidence>
<gene>
    <name evidence="3" type="ORF">GCM10008024_23620</name>
    <name evidence="4" type="ORF">SAMN05444006_11163</name>
</gene>
<feature type="coiled-coil region" evidence="1">
    <location>
        <begin position="27"/>
        <end position="54"/>
    </location>
</feature>
<reference evidence="3" key="1">
    <citation type="journal article" date="2014" name="Int. J. Syst. Evol. Microbiol.">
        <title>Complete genome sequence of Corynebacterium casei LMG S-19264T (=DSM 44701T), isolated from a smear-ripened cheese.</title>
        <authorList>
            <consortium name="US DOE Joint Genome Institute (JGI-PGF)"/>
            <person name="Walter F."/>
            <person name="Albersmeier A."/>
            <person name="Kalinowski J."/>
            <person name="Ruckert C."/>
        </authorList>
    </citation>
    <scope>NUCLEOTIDE SEQUENCE</scope>
    <source>
        <strain evidence="3">CGMCC 1.10859</strain>
    </source>
</reference>
<evidence type="ECO:0000313" key="5">
    <source>
        <dbReference type="Proteomes" id="UP000199541"/>
    </source>
</evidence>
<sequence>MRNLLYALTALAVMGLVFWAYRENYGTQKALKQVAKLQTEIAGLKENLGMQRAEWAFLNRPSRLHQLALLNFDKLKLVPMSPSQFGDVSQIPFAPPPAADPAGSPGMAAGADPAAKTAHPAAAGGGRTALNTPLAKPGQKR</sequence>
<proteinExistence type="predicted"/>
<dbReference type="EMBL" id="FNOB01000011">
    <property type="protein sequence ID" value="SDX17976.1"/>
    <property type="molecule type" value="Genomic_DNA"/>
</dbReference>
<dbReference type="AlphaFoldDB" id="A0AAN4USY2"/>
<evidence type="ECO:0008006" key="7">
    <source>
        <dbReference type="Google" id="ProtNLM"/>
    </source>
</evidence>
<evidence type="ECO:0000313" key="6">
    <source>
        <dbReference type="Proteomes" id="UP000634647"/>
    </source>
</evidence>
<feature type="compositionally biased region" description="Low complexity" evidence="2">
    <location>
        <begin position="100"/>
        <end position="122"/>
    </location>
</feature>
<dbReference type="Proteomes" id="UP000199541">
    <property type="component" value="Unassembled WGS sequence"/>
</dbReference>
<protein>
    <recommendedName>
        <fullName evidence="7">Cell division protein FtsL</fullName>
    </recommendedName>
</protein>
<feature type="region of interest" description="Disordered" evidence="2">
    <location>
        <begin position="89"/>
        <end position="141"/>
    </location>
</feature>
<organism evidence="3 6">
    <name type="scientific">Allgaiera indica</name>
    <dbReference type="NCBI Taxonomy" id="765699"/>
    <lineage>
        <taxon>Bacteria</taxon>
        <taxon>Pseudomonadati</taxon>
        <taxon>Pseudomonadota</taxon>
        <taxon>Alphaproteobacteria</taxon>
        <taxon>Rhodobacterales</taxon>
        <taxon>Paracoccaceae</taxon>
        <taxon>Allgaiera</taxon>
    </lineage>
</organism>
<evidence type="ECO:0000313" key="4">
    <source>
        <dbReference type="EMBL" id="SDX17976.1"/>
    </source>
</evidence>
<accession>A0AAN4USY2</accession>
<comment type="caution">
    <text evidence="3">The sequence shown here is derived from an EMBL/GenBank/DDBJ whole genome shotgun (WGS) entry which is preliminary data.</text>
</comment>
<keyword evidence="1" id="KW-0175">Coiled coil</keyword>
<dbReference type="EMBL" id="BNAB01000010">
    <property type="protein sequence ID" value="GHE02770.1"/>
    <property type="molecule type" value="Genomic_DNA"/>
</dbReference>
<name>A0AAN4USY2_9RHOB</name>
<reference evidence="4 5" key="2">
    <citation type="submission" date="2016-10" db="EMBL/GenBank/DDBJ databases">
        <authorList>
            <person name="Varghese N."/>
            <person name="Submissions S."/>
        </authorList>
    </citation>
    <scope>NUCLEOTIDE SEQUENCE [LARGE SCALE GENOMIC DNA]</scope>
    <source>
        <strain evidence="4 5">DSM 24802</strain>
    </source>
</reference>
<evidence type="ECO:0000256" key="2">
    <source>
        <dbReference type="SAM" id="MobiDB-lite"/>
    </source>
</evidence>
<dbReference type="RefSeq" id="WP_176992649.1">
    <property type="nucleotide sequence ID" value="NZ_BNAB01000010.1"/>
</dbReference>
<reference evidence="3" key="3">
    <citation type="submission" date="2023-06" db="EMBL/GenBank/DDBJ databases">
        <authorList>
            <person name="Sun Q."/>
            <person name="Zhou Y."/>
        </authorList>
    </citation>
    <scope>NUCLEOTIDE SEQUENCE</scope>
    <source>
        <strain evidence="3">CGMCC 1.10859</strain>
    </source>
</reference>